<dbReference type="InterPro" id="IPR036866">
    <property type="entry name" value="RibonucZ/Hydroxyglut_hydro"/>
</dbReference>
<accession>A0A401G2E9</accession>
<dbReference type="SUPFAM" id="SSF56281">
    <property type="entry name" value="Metallo-hydrolase/oxidoreductase"/>
    <property type="match status" value="1"/>
</dbReference>
<dbReference type="AlphaFoldDB" id="A0A401G2E9"/>
<sequence length="252" mass="28425">MQITFLGVGSAFTTAAYYQSNMLITARSGRILLLDCGGDIRFSLGACGVTQPPDALYISHLHSDHVGGMEWLGMTTCFTPDASRPRLFMAGAFMEPLWSEALKAGMEYVEGRQMNIGDYFDCRPVAENGSFHWEGIRFELVKLPHVTAGNKAHPSYGVFIRDGSGPEILITTDTQFVPDRIRAAGRRADLIFHDCETSPVRSRVHAHYDDLRTLPPEIRRKTWLYHYQPRPAQHPRADGFRGFVVRGQRFEF</sequence>
<reference evidence="3" key="1">
    <citation type="submission" date="2017-11" db="EMBL/GenBank/DDBJ databases">
        <authorList>
            <person name="Watanabe M."/>
            <person name="Kojima H."/>
        </authorList>
    </citation>
    <scope>NUCLEOTIDE SEQUENCE [LARGE SCALE GENOMIC DNA]</scope>
    <source>
        <strain evidence="3">Tokyo 01</strain>
    </source>
</reference>
<dbReference type="Gene3D" id="3.60.15.10">
    <property type="entry name" value="Ribonuclease Z/Hydroxyacylglutathione hydrolase-like"/>
    <property type="match status" value="1"/>
</dbReference>
<dbReference type="Pfam" id="PF23023">
    <property type="entry name" value="Anti-Pycsar_Apyc1"/>
    <property type="match status" value="1"/>
</dbReference>
<keyword evidence="3" id="KW-1185">Reference proteome</keyword>
<reference evidence="3" key="2">
    <citation type="submission" date="2019-01" db="EMBL/GenBank/DDBJ databases">
        <title>Genome sequence of Desulfonema ishimotonii strain Tokyo 01.</title>
        <authorList>
            <person name="Fukui M."/>
        </authorList>
    </citation>
    <scope>NUCLEOTIDE SEQUENCE [LARGE SCALE GENOMIC DNA]</scope>
    <source>
        <strain evidence="3">Tokyo 01</strain>
    </source>
</reference>
<protein>
    <submittedName>
        <fullName evidence="2">MBL fold hydrolase</fullName>
    </submittedName>
</protein>
<dbReference type="GO" id="GO:0046872">
    <property type="term" value="F:metal ion binding"/>
    <property type="evidence" value="ECO:0007669"/>
    <property type="project" value="UniProtKB-KW"/>
</dbReference>
<organism evidence="2 3">
    <name type="scientific">Desulfonema ishimotonii</name>
    <dbReference type="NCBI Taxonomy" id="45657"/>
    <lineage>
        <taxon>Bacteria</taxon>
        <taxon>Pseudomonadati</taxon>
        <taxon>Thermodesulfobacteriota</taxon>
        <taxon>Desulfobacteria</taxon>
        <taxon>Desulfobacterales</taxon>
        <taxon>Desulfococcaceae</taxon>
        <taxon>Desulfonema</taxon>
    </lineage>
</organism>
<dbReference type="RefSeq" id="WP_166405233.1">
    <property type="nucleotide sequence ID" value="NZ_BEXT01000001.1"/>
</dbReference>
<dbReference type="Proteomes" id="UP000288096">
    <property type="component" value="Unassembled WGS sequence"/>
</dbReference>
<gene>
    <name evidence="2" type="ORF">DENIS_4391</name>
</gene>
<keyword evidence="2" id="KW-0378">Hydrolase</keyword>
<dbReference type="EMBL" id="BEXT01000001">
    <property type="protein sequence ID" value="GBC63397.1"/>
    <property type="molecule type" value="Genomic_DNA"/>
</dbReference>
<name>A0A401G2E9_9BACT</name>
<proteinExistence type="predicted"/>
<dbReference type="InterPro" id="IPR001279">
    <property type="entry name" value="Metallo-B-lactamas"/>
</dbReference>
<dbReference type="SMART" id="SM00849">
    <property type="entry name" value="Lactamase_B"/>
    <property type="match status" value="1"/>
</dbReference>
<evidence type="ECO:0000259" key="1">
    <source>
        <dbReference type="SMART" id="SM00849"/>
    </source>
</evidence>
<feature type="domain" description="Metallo-beta-lactamase" evidence="1">
    <location>
        <begin position="18"/>
        <end position="226"/>
    </location>
</feature>
<comment type="caution">
    <text evidence="2">The sequence shown here is derived from an EMBL/GenBank/DDBJ whole genome shotgun (WGS) entry which is preliminary data.</text>
</comment>
<evidence type="ECO:0000313" key="3">
    <source>
        <dbReference type="Proteomes" id="UP000288096"/>
    </source>
</evidence>
<dbReference type="GO" id="GO:0016787">
    <property type="term" value="F:hydrolase activity"/>
    <property type="evidence" value="ECO:0007669"/>
    <property type="project" value="UniProtKB-KW"/>
</dbReference>
<evidence type="ECO:0000313" key="2">
    <source>
        <dbReference type="EMBL" id="GBC63397.1"/>
    </source>
</evidence>